<evidence type="ECO:0000313" key="2">
    <source>
        <dbReference type="EMBL" id="KMY52061.1"/>
    </source>
</evidence>
<evidence type="ECO:0000313" key="3">
    <source>
        <dbReference type="Proteomes" id="UP000037146"/>
    </source>
</evidence>
<accession>A0A0K9GZM6</accession>
<organism evidence="2 3">
    <name type="scientific">Peribacillus loiseleuriae</name>
    <dbReference type="NCBI Taxonomy" id="1679170"/>
    <lineage>
        <taxon>Bacteria</taxon>
        <taxon>Bacillati</taxon>
        <taxon>Bacillota</taxon>
        <taxon>Bacilli</taxon>
        <taxon>Bacillales</taxon>
        <taxon>Bacillaceae</taxon>
        <taxon>Peribacillus</taxon>
    </lineage>
</organism>
<sequence>MNSTCILYESFSHNWPFRRNQYAQDLKRQIISGMGSSHDKNDMVPSVDKNDPRNKDGVKYNIPDPEIYIEYYESSFLAH</sequence>
<comment type="caution">
    <text evidence="2">The sequence shown here is derived from an EMBL/GenBank/DDBJ whole genome shotgun (WGS) entry which is preliminary data.</text>
</comment>
<proteinExistence type="predicted"/>
<name>A0A0K9GZM6_9BACI</name>
<dbReference type="EMBL" id="LFZW01000001">
    <property type="protein sequence ID" value="KMY52061.1"/>
    <property type="molecule type" value="Genomic_DNA"/>
</dbReference>
<dbReference type="AlphaFoldDB" id="A0A0K9GZM6"/>
<reference evidence="3" key="1">
    <citation type="submission" date="2015-07" db="EMBL/GenBank/DDBJ databases">
        <title>Genome sequencing project for genomic taxonomy and phylogenomics of Bacillus-like bacteria.</title>
        <authorList>
            <person name="Liu B."/>
            <person name="Wang J."/>
            <person name="Zhu Y."/>
            <person name="Liu G."/>
            <person name="Chen Q."/>
            <person name="Chen Z."/>
            <person name="Lan J."/>
            <person name="Che J."/>
            <person name="Ge C."/>
            <person name="Shi H."/>
            <person name="Pan Z."/>
            <person name="Liu X."/>
        </authorList>
    </citation>
    <scope>NUCLEOTIDE SEQUENCE [LARGE SCALE GENOMIC DNA]</scope>
    <source>
        <strain evidence="3">FJAT-27997</strain>
    </source>
</reference>
<dbReference type="PATRIC" id="fig|1679170.3.peg.5197"/>
<keyword evidence="3" id="KW-1185">Reference proteome</keyword>
<evidence type="ECO:0000256" key="1">
    <source>
        <dbReference type="SAM" id="MobiDB-lite"/>
    </source>
</evidence>
<gene>
    <name evidence="2" type="ORF">AC625_23190</name>
</gene>
<feature type="compositionally biased region" description="Basic and acidic residues" evidence="1">
    <location>
        <begin position="37"/>
        <end position="58"/>
    </location>
</feature>
<dbReference type="STRING" id="1679170.AC625_23190"/>
<feature type="region of interest" description="Disordered" evidence="1">
    <location>
        <begin position="34"/>
        <end position="59"/>
    </location>
</feature>
<protein>
    <submittedName>
        <fullName evidence="2">Uncharacterized protein</fullName>
    </submittedName>
</protein>
<dbReference type="Proteomes" id="UP000037146">
    <property type="component" value="Unassembled WGS sequence"/>
</dbReference>